<reference evidence="1" key="2">
    <citation type="submission" date="2012-05" db="EMBL/GenBank/DDBJ databases">
        <title>The Genome Annotation of Fusarium oxysporum PHW808.</title>
        <authorList>
            <consortium name="The Broad Institute Genomics Platform"/>
            <person name="Ma L.-J."/>
            <person name="Corby-Kistler H."/>
            <person name="Broz K."/>
            <person name="Gale L.R."/>
            <person name="Jonkers W."/>
            <person name="O'Donnell K."/>
            <person name="Ploetz R."/>
            <person name="Steinberg C."/>
            <person name="Schwartz D.C."/>
            <person name="VanEtten H."/>
            <person name="Zhou S."/>
            <person name="Young S.K."/>
            <person name="Zeng Q."/>
            <person name="Gargeya S."/>
            <person name="Fitzgerald M."/>
            <person name="Abouelleil A."/>
            <person name="Alvarado L."/>
            <person name="Chapman S.B."/>
            <person name="Gainer-Dewar J."/>
            <person name="Goldberg J."/>
            <person name="Griggs A."/>
            <person name="Gujja S."/>
            <person name="Hansen M."/>
            <person name="Howarth C."/>
            <person name="Imamovic A."/>
            <person name="Ireland A."/>
            <person name="Larimer J."/>
            <person name="McCowan C."/>
            <person name="Murphy C."/>
            <person name="Pearson M."/>
            <person name="Poon T.W."/>
            <person name="Priest M."/>
            <person name="Roberts A."/>
            <person name="Saif S."/>
            <person name="Shea T."/>
            <person name="Sykes S."/>
            <person name="Wortman J."/>
            <person name="Nusbaum C."/>
            <person name="Birren B."/>
        </authorList>
    </citation>
    <scope>NUCLEOTIDE SEQUENCE</scope>
    <source>
        <strain evidence="1">54008</strain>
    </source>
</reference>
<name>X0IH00_FUSOX</name>
<dbReference type="AlphaFoldDB" id="X0IH00"/>
<evidence type="ECO:0000313" key="1">
    <source>
        <dbReference type="EMBL" id="EXL83180.1"/>
    </source>
</evidence>
<protein>
    <submittedName>
        <fullName evidence="1">Uncharacterized protein</fullName>
    </submittedName>
</protein>
<proteinExistence type="predicted"/>
<dbReference type="HOGENOM" id="CLU_3399485_0_0_1"/>
<sequence>MSPIQFIKSFERYSERLFEKCRSQNAYYKKG</sequence>
<gene>
    <name evidence="1" type="ORF">FOPG_04164</name>
</gene>
<organism evidence="1">
    <name type="scientific">Fusarium oxysporum f. sp. conglutinans race 2 54008</name>
    <dbReference type="NCBI Taxonomy" id="1089457"/>
    <lineage>
        <taxon>Eukaryota</taxon>
        <taxon>Fungi</taxon>
        <taxon>Dikarya</taxon>
        <taxon>Ascomycota</taxon>
        <taxon>Pezizomycotina</taxon>
        <taxon>Sordariomycetes</taxon>
        <taxon>Hypocreomycetidae</taxon>
        <taxon>Hypocreales</taxon>
        <taxon>Nectriaceae</taxon>
        <taxon>Fusarium</taxon>
        <taxon>Fusarium oxysporum species complex</taxon>
    </lineage>
</organism>
<reference evidence="1" key="1">
    <citation type="submission" date="2011-11" db="EMBL/GenBank/DDBJ databases">
        <title>The Genome Sequence of Fusarium oxysporum PHW808.</title>
        <authorList>
            <consortium name="The Broad Institute Genome Sequencing Platform"/>
            <person name="Ma L.-J."/>
            <person name="Gale L.R."/>
            <person name="Schwartz D.C."/>
            <person name="Zhou S."/>
            <person name="Corby-Kistler H."/>
            <person name="Young S.K."/>
            <person name="Zeng Q."/>
            <person name="Gargeya S."/>
            <person name="Fitzgerald M."/>
            <person name="Haas B."/>
            <person name="Abouelleil A."/>
            <person name="Alvarado L."/>
            <person name="Arachchi H.M."/>
            <person name="Berlin A."/>
            <person name="Brown A."/>
            <person name="Chapman S.B."/>
            <person name="Chen Z."/>
            <person name="Dunbar C."/>
            <person name="Freedman E."/>
            <person name="Gearin G."/>
            <person name="Goldberg J."/>
            <person name="Griggs A."/>
            <person name="Gujja S."/>
            <person name="Heiman D."/>
            <person name="Howarth C."/>
            <person name="Larson L."/>
            <person name="Lui A."/>
            <person name="MacDonald P.J.P."/>
            <person name="Montmayeur A."/>
            <person name="Murphy C."/>
            <person name="Neiman D."/>
            <person name="Pearson M."/>
            <person name="Priest M."/>
            <person name="Roberts A."/>
            <person name="Saif S."/>
            <person name="Shea T."/>
            <person name="Shenoy N."/>
            <person name="Sisk P."/>
            <person name="Stolte C."/>
            <person name="Sykes S."/>
            <person name="Wortman J."/>
            <person name="Nusbaum C."/>
            <person name="Birren B."/>
        </authorList>
    </citation>
    <scope>NUCLEOTIDE SEQUENCE [LARGE SCALE GENOMIC DNA]</scope>
    <source>
        <strain evidence="1">54008</strain>
    </source>
</reference>
<accession>X0IH00</accession>
<dbReference type="EMBL" id="JH658816">
    <property type="protein sequence ID" value="EXL83180.1"/>
    <property type="molecule type" value="Genomic_DNA"/>
</dbReference>
<dbReference type="Proteomes" id="UP000030676">
    <property type="component" value="Unassembled WGS sequence"/>
</dbReference>